<keyword evidence="1" id="KW-0812">Transmembrane</keyword>
<feature type="transmembrane region" description="Helical" evidence="1">
    <location>
        <begin position="106"/>
        <end position="124"/>
    </location>
</feature>
<name>A0A4P6URL6_9BACL</name>
<evidence type="ECO:0000313" key="4">
    <source>
        <dbReference type="Proteomes" id="UP000291151"/>
    </source>
</evidence>
<accession>A0A4P6URL6</accession>
<feature type="domain" description="DUF4179" evidence="2">
    <location>
        <begin position="99"/>
        <end position="187"/>
    </location>
</feature>
<evidence type="ECO:0000256" key="1">
    <source>
        <dbReference type="SAM" id="Phobius"/>
    </source>
</evidence>
<gene>
    <name evidence="3" type="ORF">DKZ56_08530</name>
</gene>
<proteinExistence type="predicted"/>
<dbReference type="EMBL" id="CP036528">
    <property type="protein sequence ID" value="QBK25899.1"/>
    <property type="molecule type" value="Genomic_DNA"/>
</dbReference>
<dbReference type="InterPro" id="IPR041916">
    <property type="entry name" value="Anti_sigma_zinc_sf"/>
</dbReference>
<dbReference type="Pfam" id="PF13786">
    <property type="entry name" value="DUF4179"/>
    <property type="match status" value="1"/>
</dbReference>
<sequence length="546" mass="62390">MFATSCTGQKRNYEKMYKKEGFCMVCPKEDKLLDYVEGFLDDEEKATLERHLHSCPYCAQQIEFLIKENEFLGETLKSPMLPDDFAEKMVEELQPYKRKKHRPLKWVFGTAASVLLAGGIMLSVNPGFAKLLGGIFTSDRVDEGLQIAADTDIATPVNRSVTDQGITLYVEDLIADTSRIALSYRVTNKNGKTLDPYVDLNPDSFKLIDEHNKVMENLSMSWGSYDEEYGVFEFSLVDIDEPYKKGTIQIELNHLAGKDGHWKMEIPVDLTTAFGHQKVANLDTSVEMEGANLRLNKVNSSTSTTDIYYTIGYTDEAKEKLKQQMKEKEKKFGRKIVQSFLYDYLSIGYRIEDSNGNILGYENVYVEEDKGHPVSKNMLSGSGRFEGDPNNFAPISKIDSFTPQKNEGQLYFVLDTIYMPKFSDFSITFKPDELPKTFKYKGYELTIKSVKVNSKKNVEIEMSGFVAPKSPHLVDWVIEDKEGKMHEITSKSESVSDERDKQGRFQYSIIMSPDTLKKVPDEMTLHLIGEKEVKELEQEWRVPLFK</sequence>
<keyword evidence="1" id="KW-1133">Transmembrane helix</keyword>
<evidence type="ECO:0000259" key="2">
    <source>
        <dbReference type="Pfam" id="PF13786"/>
    </source>
</evidence>
<reference evidence="3 4" key="1">
    <citation type="submission" date="2019-02" db="EMBL/GenBank/DDBJ databases">
        <title>Ureibacillus thermophilus.</title>
        <authorList>
            <person name="Sunny J.S."/>
            <person name="Natarajan A."/>
            <person name="Saleena L.M."/>
        </authorList>
    </citation>
    <scope>NUCLEOTIDE SEQUENCE [LARGE SCALE GENOMIC DNA]</scope>
    <source>
        <strain evidence="3 4">LM102</strain>
    </source>
</reference>
<dbReference type="KEGG" id="uth:DKZ56_08530"/>
<keyword evidence="1" id="KW-0472">Membrane</keyword>
<protein>
    <submittedName>
        <fullName evidence="3">DUF4179 domain-containing protein</fullName>
    </submittedName>
</protein>
<dbReference type="AlphaFoldDB" id="A0A4P6URL6"/>
<keyword evidence="4" id="KW-1185">Reference proteome</keyword>
<dbReference type="InterPro" id="IPR025436">
    <property type="entry name" value="DUF4179"/>
</dbReference>
<dbReference type="Gene3D" id="1.10.10.1320">
    <property type="entry name" value="Anti-sigma factor, zinc-finger domain"/>
    <property type="match status" value="1"/>
</dbReference>
<dbReference type="Gene3D" id="2.60.40.1630">
    <property type="entry name" value="bacillus anthracis domain"/>
    <property type="match status" value="1"/>
</dbReference>
<dbReference type="Proteomes" id="UP000291151">
    <property type="component" value="Chromosome"/>
</dbReference>
<evidence type="ECO:0000313" key="3">
    <source>
        <dbReference type="EMBL" id="QBK25899.1"/>
    </source>
</evidence>
<organism evidence="3 4">
    <name type="scientific">Ureibacillus thermophilus</name>
    <dbReference type="NCBI Taxonomy" id="367743"/>
    <lineage>
        <taxon>Bacteria</taxon>
        <taxon>Bacillati</taxon>
        <taxon>Bacillota</taxon>
        <taxon>Bacilli</taxon>
        <taxon>Bacillales</taxon>
        <taxon>Caryophanaceae</taxon>
        <taxon>Ureibacillus</taxon>
    </lineage>
</organism>